<sequence>MALKQISARVLAVALAGALLVPSLAPSAEARDGRRGWGNGGGYKHHRVHRPHRPNYGYRHHRGNRGNDAGAAVAAGVIGLAAGAIIGSALSAPERVYEPEYIYRDPAPVGGNVYIDPANRGNPIYTPAAPVVVGGGLEPYTPEWYRYCSSKYRSFNPNTGTYTTYSGQQRFCQ</sequence>
<evidence type="ECO:0000256" key="6">
    <source>
        <dbReference type="ARBA" id="ARBA00025321"/>
    </source>
</evidence>
<feature type="signal peptide" evidence="9">
    <location>
        <begin position="1"/>
        <end position="30"/>
    </location>
</feature>
<dbReference type="OrthoDB" id="7889197at2"/>
<organism evidence="10 11">
    <name type="scientific">Stappia indica</name>
    <dbReference type="NCBI Taxonomy" id="538381"/>
    <lineage>
        <taxon>Bacteria</taxon>
        <taxon>Pseudomonadati</taxon>
        <taxon>Pseudomonadota</taxon>
        <taxon>Alphaproteobacteria</taxon>
        <taxon>Hyphomicrobiales</taxon>
        <taxon>Stappiaceae</taxon>
        <taxon>Stappia</taxon>
    </lineage>
</organism>
<gene>
    <name evidence="10" type="ORF">GH266_06830</name>
</gene>
<feature type="chain" id="PRO_5032416656" description="Lectin-like protein BA14k" evidence="9">
    <location>
        <begin position="31"/>
        <end position="173"/>
    </location>
</feature>
<keyword evidence="5" id="KW-0430">Lectin</keyword>
<dbReference type="EMBL" id="CP046908">
    <property type="protein sequence ID" value="QGZ34247.1"/>
    <property type="molecule type" value="Genomic_DNA"/>
</dbReference>
<feature type="region of interest" description="Disordered" evidence="7">
    <location>
        <begin position="29"/>
        <end position="55"/>
    </location>
</feature>
<evidence type="ECO:0000256" key="3">
    <source>
        <dbReference type="ARBA" id="ARBA00020552"/>
    </source>
</evidence>
<dbReference type="InterPro" id="IPR012413">
    <property type="entry name" value="BA14K"/>
</dbReference>
<evidence type="ECO:0000256" key="5">
    <source>
        <dbReference type="ARBA" id="ARBA00022734"/>
    </source>
</evidence>
<dbReference type="KEGG" id="siw:GH266_06830"/>
<name>A0A857C5Q8_9HYPH</name>
<feature type="transmembrane region" description="Helical" evidence="8">
    <location>
        <begin position="69"/>
        <end position="90"/>
    </location>
</feature>
<keyword evidence="8" id="KW-1133">Transmembrane helix</keyword>
<protein>
    <recommendedName>
        <fullName evidence="3">Lectin-like protein BA14k</fullName>
    </recommendedName>
</protein>
<evidence type="ECO:0000256" key="4">
    <source>
        <dbReference type="ARBA" id="ARBA00022475"/>
    </source>
</evidence>
<keyword evidence="4" id="KW-1003">Cell membrane</keyword>
<dbReference type="GO" id="GO:0016020">
    <property type="term" value="C:membrane"/>
    <property type="evidence" value="ECO:0007669"/>
    <property type="project" value="UniProtKB-SubCell"/>
</dbReference>
<feature type="compositionally biased region" description="Basic residues" evidence="7">
    <location>
        <begin position="43"/>
        <end position="55"/>
    </location>
</feature>
<dbReference type="RefSeq" id="WP_158193224.1">
    <property type="nucleotide sequence ID" value="NZ_CP046908.1"/>
</dbReference>
<evidence type="ECO:0000256" key="8">
    <source>
        <dbReference type="SAM" id="Phobius"/>
    </source>
</evidence>
<keyword evidence="8" id="KW-0472">Membrane</keyword>
<accession>A0A857C5Q8</accession>
<evidence type="ECO:0000256" key="9">
    <source>
        <dbReference type="SAM" id="SignalP"/>
    </source>
</evidence>
<reference evidence="10 11" key="1">
    <citation type="submission" date="2019-12" db="EMBL/GenBank/DDBJ databases">
        <title>The genome of Stappia indica PHM037.</title>
        <authorList>
            <person name="Kacar D."/>
            <person name="Galan B."/>
            <person name="Canedo L."/>
            <person name="Rodriguez P."/>
            <person name="de la Calle F."/>
            <person name="Garcia J.L."/>
        </authorList>
    </citation>
    <scope>NUCLEOTIDE SEQUENCE [LARGE SCALE GENOMIC DNA]</scope>
    <source>
        <strain evidence="10 11">PHM037</strain>
    </source>
</reference>
<evidence type="ECO:0000256" key="1">
    <source>
        <dbReference type="ARBA" id="ARBA00004167"/>
    </source>
</evidence>
<evidence type="ECO:0000256" key="2">
    <source>
        <dbReference type="ARBA" id="ARBA00010270"/>
    </source>
</evidence>
<keyword evidence="8" id="KW-0812">Transmembrane</keyword>
<comment type="similarity">
    <text evidence="2">Belongs to the BA14k family.</text>
</comment>
<proteinExistence type="inferred from homology"/>
<dbReference type="GO" id="GO:0030246">
    <property type="term" value="F:carbohydrate binding"/>
    <property type="evidence" value="ECO:0007669"/>
    <property type="project" value="UniProtKB-KW"/>
</dbReference>
<dbReference type="AlphaFoldDB" id="A0A857C5Q8"/>
<comment type="subcellular location">
    <subcellularLocation>
        <location evidence="1">Membrane</location>
        <topology evidence="1">Single-pass membrane protein</topology>
    </subcellularLocation>
</comment>
<dbReference type="Pfam" id="PF07886">
    <property type="entry name" value="BA14K"/>
    <property type="match status" value="1"/>
</dbReference>
<comment type="function">
    <text evidence="6">Has immunoglobulin-binding and hemagglutination properties, and can bind to mannose. Essential for virulence. May be involved in LPS biosynthesis or polysaccharide transport.</text>
</comment>
<dbReference type="Proteomes" id="UP000435648">
    <property type="component" value="Chromosome"/>
</dbReference>
<keyword evidence="9" id="KW-0732">Signal</keyword>
<evidence type="ECO:0000256" key="7">
    <source>
        <dbReference type="SAM" id="MobiDB-lite"/>
    </source>
</evidence>
<evidence type="ECO:0000313" key="11">
    <source>
        <dbReference type="Proteomes" id="UP000435648"/>
    </source>
</evidence>
<evidence type="ECO:0000313" key="10">
    <source>
        <dbReference type="EMBL" id="QGZ34247.1"/>
    </source>
</evidence>